<name>A0ABX8AX67_9BACT</name>
<reference evidence="2 3" key="1">
    <citation type="submission" date="2021-03" db="EMBL/GenBank/DDBJ databases">
        <title>Genomic and phenotypic characterization of Chloracidobacterium isolates provides evidence for multiple species.</title>
        <authorList>
            <person name="Saini M.K."/>
            <person name="Costas A.M.G."/>
            <person name="Tank M."/>
            <person name="Bryant D.A."/>
        </authorList>
    </citation>
    <scope>NUCLEOTIDE SEQUENCE [LARGE SCALE GENOMIC DNA]</scope>
    <source>
        <strain evidence="2 3">N</strain>
    </source>
</reference>
<dbReference type="Proteomes" id="UP000677668">
    <property type="component" value="Chromosome 1"/>
</dbReference>
<evidence type="ECO:0000313" key="2">
    <source>
        <dbReference type="EMBL" id="QUV93280.1"/>
    </source>
</evidence>
<proteinExistence type="predicted"/>
<gene>
    <name evidence="2" type="ORF">J8C05_07820</name>
</gene>
<accession>A0ABX8AX67</accession>
<dbReference type="EMBL" id="CP072642">
    <property type="protein sequence ID" value="QUV93280.1"/>
    <property type="molecule type" value="Genomic_DNA"/>
</dbReference>
<evidence type="ECO:0000313" key="3">
    <source>
        <dbReference type="Proteomes" id="UP000677668"/>
    </source>
</evidence>
<feature type="region of interest" description="Disordered" evidence="1">
    <location>
        <begin position="75"/>
        <end position="102"/>
    </location>
</feature>
<dbReference type="RefSeq" id="WP_058867167.1">
    <property type="nucleotide sequence ID" value="NZ_CP072642.1"/>
</dbReference>
<organism evidence="2 3">
    <name type="scientific">Chloracidobacterium sp. N</name>
    <dbReference type="NCBI Taxonomy" id="2821540"/>
    <lineage>
        <taxon>Bacteria</taxon>
        <taxon>Pseudomonadati</taxon>
        <taxon>Acidobacteriota</taxon>
        <taxon>Terriglobia</taxon>
        <taxon>Terriglobales</taxon>
        <taxon>Acidobacteriaceae</taxon>
        <taxon>Chloracidobacterium</taxon>
        <taxon>Chloracidobacterium aggregatum</taxon>
    </lineage>
</organism>
<keyword evidence="3" id="KW-1185">Reference proteome</keyword>
<protein>
    <submittedName>
        <fullName evidence="2">Uncharacterized protein</fullName>
    </submittedName>
</protein>
<evidence type="ECO:0000256" key="1">
    <source>
        <dbReference type="SAM" id="MobiDB-lite"/>
    </source>
</evidence>
<sequence length="102" mass="11662">MYDRVIRLRGSETYELATRTRFGYELDPSRNFGIRLVVRAYVVAEDYSIEDFAALVRNEAARHEETQRFRAAFALDSRDLDLPTPEDQPPATTPSADTPPEP</sequence>
<feature type="compositionally biased region" description="Pro residues" evidence="1">
    <location>
        <begin position="86"/>
        <end position="102"/>
    </location>
</feature>